<keyword evidence="2" id="KW-1185">Reference proteome</keyword>
<sequence length="162" mass="18989">MPRPDCPSCEHRYRLMLRKPTRRVLAKESLKFRDPWLAAWRYAWERAGWTTRILNLSHAQQMPEFDDFNQTLWTKVPLGQGYEYDFQCYIRYLAMAAVGGGWMSDYDVIPTYLPPDVELPNRGTFTVYQQHVPALMSGSKEQWQKVARRLLDQGVKNGSWAA</sequence>
<dbReference type="Proteomes" id="UP000186817">
    <property type="component" value="Unassembled WGS sequence"/>
</dbReference>
<reference evidence="1 2" key="1">
    <citation type="submission" date="2016-02" db="EMBL/GenBank/DDBJ databases">
        <title>Genome analysis of coral dinoflagellate symbionts highlights evolutionary adaptations to a symbiotic lifestyle.</title>
        <authorList>
            <person name="Aranda M."/>
            <person name="Li Y."/>
            <person name="Liew Y.J."/>
            <person name="Baumgarten S."/>
            <person name="Simakov O."/>
            <person name="Wilson M."/>
            <person name="Piel J."/>
            <person name="Ashoor H."/>
            <person name="Bougouffa S."/>
            <person name="Bajic V.B."/>
            <person name="Ryu T."/>
            <person name="Ravasi T."/>
            <person name="Bayer T."/>
            <person name="Micklem G."/>
            <person name="Kim H."/>
            <person name="Bhak J."/>
            <person name="Lajeunesse T.C."/>
            <person name="Voolstra C.R."/>
        </authorList>
    </citation>
    <scope>NUCLEOTIDE SEQUENCE [LARGE SCALE GENOMIC DNA]</scope>
    <source>
        <strain evidence="1 2">CCMP2467</strain>
    </source>
</reference>
<evidence type="ECO:0000313" key="2">
    <source>
        <dbReference type="Proteomes" id="UP000186817"/>
    </source>
</evidence>
<protein>
    <recommendedName>
        <fullName evidence="3">Initiation-specific alpha-1,6-mannosyltransferase</fullName>
    </recommendedName>
</protein>
<evidence type="ECO:0008006" key="3">
    <source>
        <dbReference type="Google" id="ProtNLM"/>
    </source>
</evidence>
<comment type="caution">
    <text evidence="1">The sequence shown here is derived from an EMBL/GenBank/DDBJ whole genome shotgun (WGS) entry which is preliminary data.</text>
</comment>
<dbReference type="OrthoDB" id="423767at2759"/>
<dbReference type="EMBL" id="LSRX01000005">
    <property type="protein sequence ID" value="OLQ15281.1"/>
    <property type="molecule type" value="Genomic_DNA"/>
</dbReference>
<accession>A0A1Q9F6I9</accession>
<name>A0A1Q9F6I9_SYMMI</name>
<dbReference type="AlphaFoldDB" id="A0A1Q9F6I9"/>
<organism evidence="1 2">
    <name type="scientific">Symbiodinium microadriaticum</name>
    <name type="common">Dinoflagellate</name>
    <name type="synonym">Zooxanthella microadriatica</name>
    <dbReference type="NCBI Taxonomy" id="2951"/>
    <lineage>
        <taxon>Eukaryota</taxon>
        <taxon>Sar</taxon>
        <taxon>Alveolata</taxon>
        <taxon>Dinophyceae</taxon>
        <taxon>Suessiales</taxon>
        <taxon>Symbiodiniaceae</taxon>
        <taxon>Symbiodinium</taxon>
    </lineage>
</organism>
<gene>
    <name evidence="1" type="ORF">AK812_SmicGene532</name>
</gene>
<evidence type="ECO:0000313" key="1">
    <source>
        <dbReference type="EMBL" id="OLQ15281.1"/>
    </source>
</evidence>
<proteinExistence type="predicted"/>